<sequence>MAEGLDSKALLVRDICAISSIFTSCTHRRRSPRKPAFVDWYLVLGIDEDSEVDVIRRRYHQLALQLHPDKNKHPKAEVAFKLVSEAYACLSDKIRRRDFNSDRRNSYCKECHQKSDTNSSEERNGHYDRRRTKSKRILQALKDVQNRFKEECRVIESCLRANAAFQRDFPLFDPSDCLLFPQYPHHRDRVTKNPEDIWYNHASEVQNSKRRGGRCESPIYQARPENRPNTTKNPSFRY</sequence>
<dbReference type="InterPro" id="IPR018253">
    <property type="entry name" value="DnaJ_domain_CS"/>
</dbReference>
<protein>
    <submittedName>
        <fullName evidence="4">Pre-mRNA-splicing factor cwf23</fullName>
    </submittedName>
</protein>
<dbReference type="SMART" id="SM00271">
    <property type="entry name" value="DnaJ"/>
    <property type="match status" value="1"/>
</dbReference>
<dbReference type="PANTHER" id="PTHR44137:SF13">
    <property type="entry name" value="CHAPERONE DNAJ-DOMAIN SUPERFAMILY PROTEIN"/>
    <property type="match status" value="1"/>
</dbReference>
<feature type="compositionally biased region" description="Polar residues" evidence="1">
    <location>
        <begin position="227"/>
        <end position="238"/>
    </location>
</feature>
<feature type="compositionally biased region" description="Basic and acidic residues" evidence="1">
    <location>
        <begin position="110"/>
        <end position="127"/>
    </location>
</feature>
<proteinExistence type="predicted"/>
<evidence type="ECO:0000313" key="3">
    <source>
        <dbReference type="Proteomes" id="UP000504607"/>
    </source>
</evidence>
<name>A0A6I9QSD4_ELAGV</name>
<dbReference type="PRINTS" id="PR00625">
    <property type="entry name" value="JDOMAIN"/>
</dbReference>
<feature type="domain" description="J" evidence="2">
    <location>
        <begin position="39"/>
        <end position="103"/>
    </location>
</feature>
<dbReference type="Proteomes" id="UP000504607">
    <property type="component" value="Chromosome 2"/>
</dbReference>
<dbReference type="RefSeq" id="XP_010914504.1">
    <property type="nucleotide sequence ID" value="XM_010916202.3"/>
</dbReference>
<keyword evidence="3" id="KW-1185">Reference proteome</keyword>
<gene>
    <name evidence="4" type="primary">LOC105039889</name>
</gene>
<feature type="region of interest" description="Disordered" evidence="1">
    <location>
        <begin position="209"/>
        <end position="238"/>
    </location>
</feature>
<accession>A0A6I9QSD4</accession>
<dbReference type="AlphaFoldDB" id="A0A6I9QSD4"/>
<feature type="region of interest" description="Disordered" evidence="1">
    <location>
        <begin position="110"/>
        <end position="134"/>
    </location>
</feature>
<dbReference type="CDD" id="cd06257">
    <property type="entry name" value="DnaJ"/>
    <property type="match status" value="1"/>
</dbReference>
<dbReference type="InterPro" id="IPR036869">
    <property type="entry name" value="J_dom_sf"/>
</dbReference>
<dbReference type="SUPFAM" id="SSF46565">
    <property type="entry name" value="Chaperone J-domain"/>
    <property type="match status" value="1"/>
</dbReference>
<reference evidence="4" key="1">
    <citation type="submission" date="2025-08" db="UniProtKB">
        <authorList>
            <consortium name="RefSeq"/>
        </authorList>
    </citation>
    <scope>IDENTIFICATION</scope>
</reference>
<dbReference type="PANTHER" id="PTHR44137">
    <property type="entry name" value="BNAC03G44070D PROTEIN"/>
    <property type="match status" value="1"/>
</dbReference>
<dbReference type="OrthoDB" id="10250354at2759"/>
<dbReference type="GO" id="GO:0005783">
    <property type="term" value="C:endoplasmic reticulum"/>
    <property type="evidence" value="ECO:0007669"/>
    <property type="project" value="UniProtKB-ARBA"/>
</dbReference>
<dbReference type="PROSITE" id="PS00636">
    <property type="entry name" value="DNAJ_1"/>
    <property type="match status" value="1"/>
</dbReference>
<dbReference type="InParanoid" id="A0A6I9QSD4"/>
<dbReference type="PROSITE" id="PS50076">
    <property type="entry name" value="DNAJ_2"/>
    <property type="match status" value="1"/>
</dbReference>
<dbReference type="Gene3D" id="1.10.287.110">
    <property type="entry name" value="DnaJ domain"/>
    <property type="match status" value="1"/>
</dbReference>
<organism evidence="3 4">
    <name type="scientific">Elaeis guineensis var. tenera</name>
    <name type="common">Oil palm</name>
    <dbReference type="NCBI Taxonomy" id="51953"/>
    <lineage>
        <taxon>Eukaryota</taxon>
        <taxon>Viridiplantae</taxon>
        <taxon>Streptophyta</taxon>
        <taxon>Embryophyta</taxon>
        <taxon>Tracheophyta</taxon>
        <taxon>Spermatophyta</taxon>
        <taxon>Magnoliopsida</taxon>
        <taxon>Liliopsida</taxon>
        <taxon>Arecaceae</taxon>
        <taxon>Arecoideae</taxon>
        <taxon>Cocoseae</taxon>
        <taxon>Elaeidinae</taxon>
        <taxon>Elaeis</taxon>
    </lineage>
</organism>
<dbReference type="Pfam" id="PF00226">
    <property type="entry name" value="DnaJ"/>
    <property type="match status" value="1"/>
</dbReference>
<evidence type="ECO:0000256" key="1">
    <source>
        <dbReference type="SAM" id="MobiDB-lite"/>
    </source>
</evidence>
<dbReference type="FunCoup" id="A0A6I9QSD4">
    <property type="interactions" value="1064"/>
</dbReference>
<evidence type="ECO:0000313" key="4">
    <source>
        <dbReference type="RefSeq" id="XP_010914504.1"/>
    </source>
</evidence>
<evidence type="ECO:0000259" key="2">
    <source>
        <dbReference type="PROSITE" id="PS50076"/>
    </source>
</evidence>
<dbReference type="InterPro" id="IPR001623">
    <property type="entry name" value="DnaJ_domain"/>
</dbReference>